<gene>
    <name evidence="1" type="ORF">EC912_104152</name>
</gene>
<comment type="caution">
    <text evidence="1">The sequence shown here is derived from an EMBL/GenBank/DDBJ whole genome shotgun (WGS) entry which is preliminary data.</text>
</comment>
<protein>
    <submittedName>
        <fullName evidence="1">Uncharacterized protein</fullName>
    </submittedName>
</protein>
<sequence>MDAVPPDALRERPDVPIDIFASINGIAKFHTSIRDPEGASFWLDLGSKLRYLETNTRGISEQA</sequence>
<evidence type="ECO:0000313" key="1">
    <source>
        <dbReference type="EMBL" id="TCV93956.1"/>
    </source>
</evidence>
<proteinExistence type="predicted"/>
<keyword evidence="2" id="KW-1185">Reference proteome</keyword>
<accession>A0A4R3YNP7</accession>
<dbReference type="EMBL" id="SMCS01000004">
    <property type="protein sequence ID" value="TCV93956.1"/>
    <property type="molecule type" value="Genomic_DNA"/>
</dbReference>
<reference evidence="1 2" key="1">
    <citation type="submission" date="2019-03" db="EMBL/GenBank/DDBJ databases">
        <title>Above-ground endophytic microbial communities from plants in different locations in the United States.</title>
        <authorList>
            <person name="Frank C."/>
        </authorList>
    </citation>
    <scope>NUCLEOTIDE SEQUENCE [LARGE SCALE GENOMIC DNA]</scope>
    <source>
        <strain evidence="1 2">LP_13_YM</strain>
    </source>
</reference>
<dbReference type="AlphaFoldDB" id="A0A4R3YNP7"/>
<name>A0A4R3YNP7_9GAMM</name>
<evidence type="ECO:0000313" key="2">
    <source>
        <dbReference type="Proteomes" id="UP000295645"/>
    </source>
</evidence>
<dbReference type="Proteomes" id="UP000295645">
    <property type="component" value="Unassembled WGS sequence"/>
</dbReference>
<organism evidence="1 2">
    <name type="scientific">Luteibacter rhizovicinus</name>
    <dbReference type="NCBI Taxonomy" id="242606"/>
    <lineage>
        <taxon>Bacteria</taxon>
        <taxon>Pseudomonadati</taxon>
        <taxon>Pseudomonadota</taxon>
        <taxon>Gammaproteobacteria</taxon>
        <taxon>Lysobacterales</taxon>
        <taxon>Rhodanobacteraceae</taxon>
        <taxon>Luteibacter</taxon>
    </lineage>
</organism>